<dbReference type="GeneID" id="59262083"/>
<dbReference type="Proteomes" id="UP000531561">
    <property type="component" value="Unassembled WGS sequence"/>
</dbReference>
<keyword evidence="5" id="KW-1185">Reference proteome</keyword>
<dbReference type="Pfam" id="PF20237">
    <property type="entry name" value="DUF6594"/>
    <property type="match status" value="1"/>
</dbReference>
<feature type="transmembrane region" description="Helical" evidence="2">
    <location>
        <begin position="460"/>
        <end position="479"/>
    </location>
</feature>
<accession>A0A8H6AQ05</accession>
<evidence type="ECO:0000256" key="2">
    <source>
        <dbReference type="SAM" id="Phobius"/>
    </source>
</evidence>
<dbReference type="InterPro" id="IPR046529">
    <property type="entry name" value="DUF6594"/>
</dbReference>
<proteinExistence type="predicted"/>
<organism evidence="4 5">
    <name type="scientific">Botrytis fragariae</name>
    <dbReference type="NCBI Taxonomy" id="1964551"/>
    <lineage>
        <taxon>Eukaryota</taxon>
        <taxon>Fungi</taxon>
        <taxon>Dikarya</taxon>
        <taxon>Ascomycota</taxon>
        <taxon>Pezizomycotina</taxon>
        <taxon>Leotiomycetes</taxon>
        <taxon>Helotiales</taxon>
        <taxon>Sclerotiniaceae</taxon>
        <taxon>Botrytis</taxon>
    </lineage>
</organism>
<keyword evidence="2" id="KW-0472">Membrane</keyword>
<evidence type="ECO:0000313" key="4">
    <source>
        <dbReference type="EMBL" id="KAF5871507.1"/>
    </source>
</evidence>
<comment type="caution">
    <text evidence="4">The sequence shown here is derived from an EMBL/GenBank/DDBJ whole genome shotgun (WGS) entry which is preliminary data.</text>
</comment>
<evidence type="ECO:0000313" key="5">
    <source>
        <dbReference type="Proteomes" id="UP000531561"/>
    </source>
</evidence>
<feature type="domain" description="DUF6594" evidence="3">
    <location>
        <begin position="203"/>
        <end position="472"/>
    </location>
</feature>
<keyword evidence="2" id="KW-0812">Transmembrane</keyword>
<dbReference type="PANTHER" id="PTHR34502:SF3">
    <property type="entry name" value="DUF6594 DOMAIN-CONTAINING PROTEIN"/>
    <property type="match status" value="1"/>
</dbReference>
<keyword evidence="2" id="KW-1133">Transmembrane helix</keyword>
<sequence>MAEEARSMDNEQTGPADLEHYNTTNAARQDGRAIQNAKFHAGSRVCYEHPDDPLGKVEAVVIAGPFFCNEKMETSKGNEEHVWHTYKIHYHFKDKTEVHENSKVAENKTVVREFPMTTSPLNTNDDDLMEKGEHGVRDVVMATFLDNKTLQPIRLEGVTQEQFKQSLPSQTTERYLQYLRGVKGRKDAKDCVVSTIERRPQGYPQLAAVIDSDEQFMLYRRFGHLQARILLNKQDELRELEDRLAHIDRCYARRWPARLRSRDVCNAESNDLKGILEAVEEKYKEYVQLLTHAQTLTNFDRPMTVDYLRLKNYFDREAPLCGDEQQYILTKEDLITLKPSRENTWLDSAVEKIPQNFPCRLTRYIFTSVVRIMFELQQKTDPTTTNIVLFNPERVNAVVSVILLITVLTLLIVPVYILWYLNHISTSSSFIGVVIVVLLVFTFIFSAVLSLFTRAKRHEVLAAAAAYCAVLVVFVGNVGSLSPPAAGG</sequence>
<dbReference type="RefSeq" id="XP_037190454.1">
    <property type="nucleotide sequence ID" value="XM_037338391.1"/>
</dbReference>
<reference evidence="4 5" key="1">
    <citation type="journal article" date="2020" name="Phytopathology">
        <title>A high-quality genome resource of Botrytis fragariae, a new and rapidly spreading fungal pathogen causing strawberry gray mold in the U.S.A.</title>
        <authorList>
            <person name="Wu Y."/>
            <person name="Saski C.A."/>
            <person name="Schnabel G."/>
            <person name="Xiao S."/>
            <person name="Hu M."/>
        </authorList>
    </citation>
    <scope>NUCLEOTIDE SEQUENCE [LARGE SCALE GENOMIC DNA]</scope>
    <source>
        <strain evidence="4 5">BVB16</strain>
    </source>
</reference>
<name>A0A8H6AQ05_9HELO</name>
<gene>
    <name evidence="4" type="ORF">Bfra_008026</name>
</gene>
<feature type="transmembrane region" description="Helical" evidence="2">
    <location>
        <begin position="397"/>
        <end position="419"/>
    </location>
</feature>
<dbReference type="OrthoDB" id="3533814at2759"/>
<dbReference type="PANTHER" id="PTHR34502">
    <property type="entry name" value="DUF6594 DOMAIN-CONTAINING PROTEIN-RELATED"/>
    <property type="match status" value="1"/>
</dbReference>
<protein>
    <recommendedName>
        <fullName evidence="3">DUF6594 domain-containing protein</fullName>
    </recommendedName>
</protein>
<dbReference type="AlphaFoldDB" id="A0A8H6AQ05"/>
<feature type="transmembrane region" description="Helical" evidence="2">
    <location>
        <begin position="431"/>
        <end position="453"/>
    </location>
</feature>
<feature type="region of interest" description="Disordered" evidence="1">
    <location>
        <begin position="1"/>
        <end position="21"/>
    </location>
</feature>
<evidence type="ECO:0000259" key="3">
    <source>
        <dbReference type="Pfam" id="PF20237"/>
    </source>
</evidence>
<dbReference type="EMBL" id="JABFCT010000012">
    <property type="protein sequence ID" value="KAF5871507.1"/>
    <property type="molecule type" value="Genomic_DNA"/>
</dbReference>
<evidence type="ECO:0000256" key="1">
    <source>
        <dbReference type="SAM" id="MobiDB-lite"/>
    </source>
</evidence>